<proteinExistence type="predicted"/>
<reference evidence="2" key="1">
    <citation type="journal article" date="2019" name="Int. J. Syst. Evol. Microbiol.">
        <title>The Global Catalogue of Microorganisms (GCM) 10K type strain sequencing project: providing services to taxonomists for standard genome sequencing and annotation.</title>
        <authorList>
            <consortium name="The Broad Institute Genomics Platform"/>
            <consortium name="The Broad Institute Genome Sequencing Center for Infectious Disease"/>
            <person name="Wu L."/>
            <person name="Ma J."/>
        </authorList>
    </citation>
    <scope>NUCLEOTIDE SEQUENCE [LARGE SCALE GENOMIC DNA]</scope>
    <source>
        <strain evidence="2">CCM 8980</strain>
    </source>
</reference>
<evidence type="ECO:0008006" key="3">
    <source>
        <dbReference type="Google" id="ProtNLM"/>
    </source>
</evidence>
<protein>
    <recommendedName>
        <fullName evidence="3">Prepilin-type N-terminal cleavage/methylation domain-containing protein</fullName>
    </recommendedName>
</protein>
<keyword evidence="2" id="KW-1185">Reference proteome</keyword>
<dbReference type="RefSeq" id="WP_203628252.1">
    <property type="nucleotide sequence ID" value="NZ_BOLQ01000021.1"/>
</dbReference>
<gene>
    <name evidence="1" type="ORF">ACFQ4P_09865</name>
</gene>
<dbReference type="EMBL" id="JBHTOC010000014">
    <property type="protein sequence ID" value="MFD1430553.1"/>
    <property type="molecule type" value="Genomic_DNA"/>
</dbReference>
<name>A0ABW4CKL5_9LACO</name>
<evidence type="ECO:0000313" key="1">
    <source>
        <dbReference type="EMBL" id="MFD1430553.1"/>
    </source>
</evidence>
<sequence length="159" mass="17453">MNFSYPGMRRRGNTMVEAMIAVALFVAVVLLWRPVLRGFLVAAWPDRDYLLAMSAQTRLEEMAQQATTMTINHAEAGDEWQVTTPAGALTVAAGIKPTGPYLFRTPGFNPLAIGIAKWTLAPLANGEIKWTFKTPQQIEFSGILSQSSPKEREGDAATR</sequence>
<comment type="caution">
    <text evidence="1">The sequence shown here is derived from an EMBL/GenBank/DDBJ whole genome shotgun (WGS) entry which is preliminary data.</text>
</comment>
<dbReference type="Proteomes" id="UP001597196">
    <property type="component" value="Unassembled WGS sequence"/>
</dbReference>
<organism evidence="1 2">
    <name type="scientific">Lacticaseibacillus mingshuiensis</name>
    <dbReference type="NCBI Taxonomy" id="2799574"/>
    <lineage>
        <taxon>Bacteria</taxon>
        <taxon>Bacillati</taxon>
        <taxon>Bacillota</taxon>
        <taxon>Bacilli</taxon>
        <taxon>Lactobacillales</taxon>
        <taxon>Lactobacillaceae</taxon>
        <taxon>Lacticaseibacillus</taxon>
    </lineage>
</organism>
<accession>A0ABW4CKL5</accession>
<evidence type="ECO:0000313" key="2">
    <source>
        <dbReference type="Proteomes" id="UP001597196"/>
    </source>
</evidence>